<accession>A0ACC2QF51</accession>
<proteinExistence type="predicted"/>
<name>A0ACC2QF51_9NEOP</name>
<sequence>MRGLGLMLALNALCALAGGRLLLSAPATFELESTLQLNDAARADREVGYKLRARLDVAPLWAADADLLLQFQLHSPKLYLRGKHVNADYMAYDSVWDSYSSSTFYAHWSSGEIKTAYLDPGELPDVLNYKKALLSLFQIQMQDGEYDETDVSGPCHILYETISTEVFRKIKRGCAGDADGVVSSARRVQRYTLGAAGQLAALHAEELLLLGHAALGLKARSWHTLRRAPSAPSAPPLAAELPDALRALPPALQATALTLQPAPVGDEADDEELSAALAAGAAALAGEAAGAGGGAGEAAAALQLLPALRRANHSVALQLLQRPDMHDHLTGLCRLLGLTATRASHAAADDFLQLHAREPLLALAHDYLAALAHAPRPDDWLAAELLRLAESARAPSVRHHALLAAAAVARALPAAAAVRDALARGLARCRDAPCRARHLQALGNLRSADTADLLLTHAERAEPEPALAALLALDAAPPHALTFARLDRLQALALRPQAALEVRGAALDLLVRRRAPVPTPLARVAHELHAHGPHELRRVLWQRLAALAPAHEELRALPGRLPAALRGWDAAAHGGTSSVLVREPGWALGGWRTELQSVQLASAGLLRRGEVRLLAYDDRGNSFDALTVDVGTRGLEVFGGTSGDDSADQSQQSSESSEPSQPSEPAGTLALSVAGARLPDIPLFNGQAELLGHVWAGTASSPTPVLRALRPLLDERAAVPLLGGVWAQVSARAALALALDAQAQVSLWWRSARAALALRSALAARADASVRTAWSELRARADVRVAPRLRIGADLDFYSGVALCVRVGAAPHAEERSVALESRGGARALHVRRVRTTHTRRAGRTLALGRNNDATCRTLRAQDSDDDADTDAGGDETADVN</sequence>
<evidence type="ECO:0000313" key="1">
    <source>
        <dbReference type="EMBL" id="KAJ8714786.1"/>
    </source>
</evidence>
<protein>
    <submittedName>
        <fullName evidence="1">Uncharacterized protein</fullName>
    </submittedName>
</protein>
<gene>
    <name evidence="1" type="ORF">PYW08_004767</name>
</gene>
<dbReference type="Proteomes" id="UP001231649">
    <property type="component" value="Chromosome 17"/>
</dbReference>
<organism evidence="1 2">
    <name type="scientific">Mythimna loreyi</name>
    <dbReference type="NCBI Taxonomy" id="667449"/>
    <lineage>
        <taxon>Eukaryota</taxon>
        <taxon>Metazoa</taxon>
        <taxon>Ecdysozoa</taxon>
        <taxon>Arthropoda</taxon>
        <taxon>Hexapoda</taxon>
        <taxon>Insecta</taxon>
        <taxon>Pterygota</taxon>
        <taxon>Neoptera</taxon>
        <taxon>Endopterygota</taxon>
        <taxon>Lepidoptera</taxon>
        <taxon>Glossata</taxon>
        <taxon>Ditrysia</taxon>
        <taxon>Noctuoidea</taxon>
        <taxon>Noctuidae</taxon>
        <taxon>Noctuinae</taxon>
        <taxon>Hadenini</taxon>
        <taxon>Mythimna</taxon>
    </lineage>
</organism>
<reference evidence="1" key="1">
    <citation type="submission" date="2023-03" db="EMBL/GenBank/DDBJ databases">
        <title>Chromosome-level genomes of two armyworms, Mythimna separata and Mythimna loreyi, provide insights into the biosynthesis and reception of sex pheromones.</title>
        <authorList>
            <person name="Zhao H."/>
        </authorList>
    </citation>
    <scope>NUCLEOTIDE SEQUENCE</scope>
    <source>
        <strain evidence="1">BeijingLab</strain>
    </source>
</reference>
<comment type="caution">
    <text evidence="1">The sequence shown here is derived from an EMBL/GenBank/DDBJ whole genome shotgun (WGS) entry which is preliminary data.</text>
</comment>
<keyword evidence="2" id="KW-1185">Reference proteome</keyword>
<evidence type="ECO:0000313" key="2">
    <source>
        <dbReference type="Proteomes" id="UP001231649"/>
    </source>
</evidence>
<dbReference type="EMBL" id="CM056793">
    <property type="protein sequence ID" value="KAJ8714786.1"/>
    <property type="molecule type" value="Genomic_DNA"/>
</dbReference>